<reference evidence="1" key="1">
    <citation type="submission" date="2014-11" db="EMBL/GenBank/DDBJ databases">
        <authorList>
            <person name="Amaro Gonzalez C."/>
        </authorList>
    </citation>
    <scope>NUCLEOTIDE SEQUENCE</scope>
</reference>
<reference evidence="1" key="2">
    <citation type="journal article" date="2015" name="Fish Shellfish Immunol.">
        <title>Early steps in the European eel (Anguilla anguilla)-Vibrio vulnificus interaction in the gills: Role of the RtxA13 toxin.</title>
        <authorList>
            <person name="Callol A."/>
            <person name="Pajuelo D."/>
            <person name="Ebbesson L."/>
            <person name="Teles M."/>
            <person name="MacKenzie S."/>
            <person name="Amaro C."/>
        </authorList>
    </citation>
    <scope>NUCLEOTIDE SEQUENCE</scope>
</reference>
<name>A0A0E9USR9_ANGAN</name>
<accession>A0A0E9USR9</accession>
<protein>
    <submittedName>
        <fullName evidence="1">Uncharacterized protein</fullName>
    </submittedName>
</protein>
<proteinExistence type="predicted"/>
<dbReference type="EMBL" id="GBXM01039663">
    <property type="protein sequence ID" value="JAH68914.1"/>
    <property type="molecule type" value="Transcribed_RNA"/>
</dbReference>
<dbReference type="AlphaFoldDB" id="A0A0E9USR9"/>
<organism evidence="1">
    <name type="scientific">Anguilla anguilla</name>
    <name type="common">European freshwater eel</name>
    <name type="synonym">Muraena anguilla</name>
    <dbReference type="NCBI Taxonomy" id="7936"/>
    <lineage>
        <taxon>Eukaryota</taxon>
        <taxon>Metazoa</taxon>
        <taxon>Chordata</taxon>
        <taxon>Craniata</taxon>
        <taxon>Vertebrata</taxon>
        <taxon>Euteleostomi</taxon>
        <taxon>Actinopterygii</taxon>
        <taxon>Neopterygii</taxon>
        <taxon>Teleostei</taxon>
        <taxon>Anguilliformes</taxon>
        <taxon>Anguillidae</taxon>
        <taxon>Anguilla</taxon>
    </lineage>
</organism>
<sequence length="59" mass="6498">MTMPLGTQQGLYRNGCVEELNKPVQSTDLNSIDHLGVNWKANREPGQSVPNLTNAFLAE</sequence>
<evidence type="ECO:0000313" key="1">
    <source>
        <dbReference type="EMBL" id="JAH68914.1"/>
    </source>
</evidence>